<dbReference type="InterPro" id="IPR054485">
    <property type="entry name" value="FlK-like_dom"/>
</dbReference>
<dbReference type="PANTHER" id="PTHR36934:SF1">
    <property type="entry name" value="THIOESTERASE DOMAIN-CONTAINING PROTEIN"/>
    <property type="match status" value="1"/>
</dbReference>
<organism evidence="2 3">
    <name type="scientific">Candidatus Korarchaeum cryptofilum</name>
    <dbReference type="NCBI Taxonomy" id="498846"/>
    <lineage>
        <taxon>Archaea</taxon>
        <taxon>Thermoproteota</taxon>
        <taxon>Candidatus Korarchaeia</taxon>
        <taxon>Candidatus Korarchaeales</taxon>
        <taxon>Candidatus Korarchaeaceae</taxon>
        <taxon>Candidatus Korarchaeum</taxon>
    </lineage>
</organism>
<comment type="caution">
    <text evidence="2">The sequence shown here is derived from an EMBL/GenBank/DDBJ whole genome shotgun (WGS) entry which is preliminary data.</text>
</comment>
<gene>
    <name evidence="2" type="ORF">D9Q81_08585</name>
</gene>
<dbReference type="CDD" id="cd03440">
    <property type="entry name" value="hot_dog"/>
    <property type="match status" value="1"/>
</dbReference>
<proteinExistence type="predicted"/>
<dbReference type="InterPro" id="IPR029069">
    <property type="entry name" value="HotDog_dom_sf"/>
</dbReference>
<feature type="domain" description="Fluoroacetyl-CoA-specific thioesterase-like" evidence="1">
    <location>
        <begin position="23"/>
        <end position="115"/>
    </location>
</feature>
<dbReference type="PANTHER" id="PTHR36934">
    <property type="entry name" value="BLR0278 PROTEIN"/>
    <property type="match status" value="1"/>
</dbReference>
<dbReference type="PIRSF" id="PIRSF014972">
    <property type="entry name" value="FlK"/>
    <property type="match status" value="1"/>
</dbReference>
<protein>
    <submittedName>
        <fullName evidence="2">Thioesterase</fullName>
    </submittedName>
</protein>
<dbReference type="AlphaFoldDB" id="A0A3R9P940"/>
<dbReference type="Proteomes" id="UP000278149">
    <property type="component" value="Unassembled WGS sequence"/>
</dbReference>
<sequence length="126" mass="13814">MGLEPGLRGTFEFKVEERFSTGHVGIQVLSTPGMIAMMELASMKLVQPYLDEGSTTVGTRVCIDHKAPAPIGAIVSVTSELISVEGRKLVFRVSAHWGDKLLGEGSHERFIVNKEKFSAKLKEELK</sequence>
<dbReference type="SUPFAM" id="SSF54637">
    <property type="entry name" value="Thioesterase/thiol ester dehydrase-isomerase"/>
    <property type="match status" value="1"/>
</dbReference>
<evidence type="ECO:0000313" key="2">
    <source>
        <dbReference type="EMBL" id="RSN67376.1"/>
    </source>
</evidence>
<name>A0A3R9P940_9CREN</name>
<dbReference type="Pfam" id="PF22636">
    <property type="entry name" value="FlK"/>
    <property type="match status" value="1"/>
</dbReference>
<dbReference type="Gene3D" id="3.10.129.10">
    <property type="entry name" value="Hotdog Thioesterase"/>
    <property type="match status" value="1"/>
</dbReference>
<evidence type="ECO:0000313" key="3">
    <source>
        <dbReference type="Proteomes" id="UP000278149"/>
    </source>
</evidence>
<reference evidence="2 3" key="1">
    <citation type="submission" date="2018-10" db="EMBL/GenBank/DDBJ databases">
        <title>Co-occurring genomic capacity for anaerobic methane metabolism and dissimilatory sulfite reduction discovered in the Korarchaeota.</title>
        <authorList>
            <person name="Mckay L.J."/>
            <person name="Dlakic M."/>
            <person name="Fields M.W."/>
            <person name="Delmont T.O."/>
            <person name="Eren A.M."/>
            <person name="Jay Z.J."/>
            <person name="Klingelsmith K.B."/>
            <person name="Rusch D.B."/>
            <person name="Inskeep W.P."/>
        </authorList>
    </citation>
    <scope>NUCLEOTIDE SEQUENCE [LARGE SCALE GENOMIC DNA]</scope>
    <source>
        <strain evidence="2 3">WS</strain>
    </source>
</reference>
<dbReference type="InterPro" id="IPR025540">
    <property type="entry name" value="FlK"/>
</dbReference>
<evidence type="ECO:0000259" key="1">
    <source>
        <dbReference type="Pfam" id="PF22636"/>
    </source>
</evidence>
<dbReference type="EMBL" id="RCOR01000044">
    <property type="protein sequence ID" value="RSN67376.1"/>
    <property type="molecule type" value="Genomic_DNA"/>
</dbReference>
<dbReference type="RefSeq" id="WP_012308872.1">
    <property type="nucleotide sequence ID" value="NZ_RCOR01000044.1"/>
</dbReference>
<dbReference type="GeneID" id="6093504"/>
<dbReference type="OMA" id="KIGEGIH"/>
<accession>A0A3R9P940</accession>